<protein>
    <submittedName>
        <fullName evidence="3">Concanavalin A-like lectin/glucanase</fullName>
    </submittedName>
</protein>
<feature type="active site" description="Proton acceptor" evidence="1">
    <location>
        <position position="201"/>
    </location>
</feature>
<feature type="non-terminal residue" evidence="3">
    <location>
        <position position="268"/>
    </location>
</feature>
<proteinExistence type="predicted"/>
<dbReference type="PANTHER" id="PTHR37536">
    <property type="entry name" value="PUTATIVE (AFU_ORTHOLOGUE AFUA_3G02970)-RELATED"/>
    <property type="match status" value="1"/>
</dbReference>
<dbReference type="GO" id="GO:0070007">
    <property type="term" value="F:glutamic-type endopeptidase activity"/>
    <property type="evidence" value="ECO:0007669"/>
    <property type="project" value="InterPro"/>
</dbReference>
<dbReference type="SUPFAM" id="SSF49899">
    <property type="entry name" value="Concanavalin A-like lectins/glucanases"/>
    <property type="match status" value="1"/>
</dbReference>
<evidence type="ECO:0000313" key="3">
    <source>
        <dbReference type="EMBL" id="PYH40222.1"/>
    </source>
</evidence>
<accession>A0A318ZXU0</accession>
<dbReference type="AlphaFoldDB" id="A0A318ZXU0"/>
<dbReference type="RefSeq" id="XP_025426204.1">
    <property type="nucleotide sequence ID" value="XM_025576157.1"/>
</dbReference>
<organism evidence="3 4">
    <name type="scientific">Aspergillus saccharolyticus JOP 1030-1</name>
    <dbReference type="NCBI Taxonomy" id="1450539"/>
    <lineage>
        <taxon>Eukaryota</taxon>
        <taxon>Fungi</taxon>
        <taxon>Dikarya</taxon>
        <taxon>Ascomycota</taxon>
        <taxon>Pezizomycotina</taxon>
        <taxon>Eurotiomycetes</taxon>
        <taxon>Eurotiomycetidae</taxon>
        <taxon>Eurotiales</taxon>
        <taxon>Aspergillaceae</taxon>
        <taxon>Aspergillus</taxon>
        <taxon>Aspergillus subgen. Circumdati</taxon>
    </lineage>
</organism>
<dbReference type="GeneID" id="37077385"/>
<dbReference type="CDD" id="cd13426">
    <property type="entry name" value="Peptidase_G1"/>
    <property type="match status" value="1"/>
</dbReference>
<keyword evidence="2" id="KW-0732">Signal</keyword>
<dbReference type="Gene3D" id="2.60.120.700">
    <property type="entry name" value="Peptidase G1"/>
    <property type="match status" value="1"/>
</dbReference>
<feature type="signal peptide" evidence="2">
    <location>
        <begin position="1"/>
        <end position="18"/>
    </location>
</feature>
<dbReference type="STRING" id="1450539.A0A318ZXU0"/>
<dbReference type="OrthoDB" id="2862635at2759"/>
<keyword evidence="3" id="KW-0430">Lectin</keyword>
<gene>
    <name evidence="3" type="ORF">BP01DRAFT_361450</name>
</gene>
<dbReference type="InterPro" id="IPR000250">
    <property type="entry name" value="Peptidase_G1"/>
</dbReference>
<evidence type="ECO:0000313" key="4">
    <source>
        <dbReference type="Proteomes" id="UP000248349"/>
    </source>
</evidence>
<evidence type="ECO:0000256" key="2">
    <source>
        <dbReference type="SAM" id="SignalP"/>
    </source>
</evidence>
<name>A0A318ZXU0_9EURO</name>
<dbReference type="Pfam" id="PF01828">
    <property type="entry name" value="Peptidase_A4"/>
    <property type="match status" value="1"/>
</dbReference>
<keyword evidence="4" id="KW-1185">Reference proteome</keyword>
<dbReference type="PRINTS" id="PR00977">
    <property type="entry name" value="SCYTLDPTASE"/>
</dbReference>
<sequence>MKFTAAIAASILAGTVTAIPGRGVEARVKARSATRGSRPLEAVNRPATVKNQTNVEYSSNWSGAVLESPPSASATYTAVTGTFTVPEPTGTGNGAASAWVGIDGDTYGNAILQTGIDFTLENGQASYDAWYEWYPDYAYDFSGSLDISAGDEIVAIVESYSSTRGIATIENKSTGKSVSKTLSAPDSSAKLGGQNAEWIVEGEWTGDVSIADLYTNVARRLRGEWLFGQLSRLWHCDLHRGGCRGCWRRERWPRRGHHHRDRAVRQGG</sequence>
<evidence type="ECO:0000256" key="1">
    <source>
        <dbReference type="PIRSR" id="PIRSR600250-50"/>
    </source>
</evidence>
<feature type="chain" id="PRO_5016456926" evidence="2">
    <location>
        <begin position="19"/>
        <end position="268"/>
    </location>
</feature>
<dbReference type="Proteomes" id="UP000248349">
    <property type="component" value="Unassembled WGS sequence"/>
</dbReference>
<dbReference type="GO" id="GO:0006508">
    <property type="term" value="P:proteolysis"/>
    <property type="evidence" value="ECO:0007669"/>
    <property type="project" value="InterPro"/>
</dbReference>
<dbReference type="GO" id="GO:0030246">
    <property type="term" value="F:carbohydrate binding"/>
    <property type="evidence" value="ECO:0007669"/>
    <property type="project" value="UniProtKB-KW"/>
</dbReference>
<dbReference type="InterPro" id="IPR013320">
    <property type="entry name" value="ConA-like_dom_sf"/>
</dbReference>
<dbReference type="EMBL" id="KZ821294">
    <property type="protein sequence ID" value="PYH40222.1"/>
    <property type="molecule type" value="Genomic_DNA"/>
</dbReference>
<reference evidence="3 4" key="1">
    <citation type="submission" date="2016-12" db="EMBL/GenBank/DDBJ databases">
        <title>The genomes of Aspergillus section Nigri reveals drivers in fungal speciation.</title>
        <authorList>
            <consortium name="DOE Joint Genome Institute"/>
            <person name="Vesth T.C."/>
            <person name="Nybo J."/>
            <person name="Theobald S."/>
            <person name="Brandl J."/>
            <person name="Frisvad J.C."/>
            <person name="Nielsen K.F."/>
            <person name="Lyhne E.K."/>
            <person name="Kogle M.E."/>
            <person name="Kuo A."/>
            <person name="Riley R."/>
            <person name="Clum A."/>
            <person name="Nolan M."/>
            <person name="Lipzen A."/>
            <person name="Salamov A."/>
            <person name="Henrissat B."/>
            <person name="Wiebenga A."/>
            <person name="De Vries R.P."/>
            <person name="Grigoriev I.V."/>
            <person name="Mortensen U.H."/>
            <person name="Andersen M.R."/>
            <person name="Baker S.E."/>
        </authorList>
    </citation>
    <scope>NUCLEOTIDE SEQUENCE [LARGE SCALE GENOMIC DNA]</scope>
    <source>
        <strain evidence="3 4">JOP 1030-1</strain>
    </source>
</reference>
<dbReference type="PANTHER" id="PTHR37536:SF1">
    <property type="entry name" value="ASPERGILLOPEPSIN, PUTAITVE (AFU_ORTHOLOGUE AFUA_7G01200)"/>
    <property type="match status" value="1"/>
</dbReference>
<dbReference type="InterPro" id="IPR038656">
    <property type="entry name" value="Peptidase_G1_sf"/>
</dbReference>